<organism evidence="1 2">
    <name type="scientific">Urochloa decumbens</name>
    <dbReference type="NCBI Taxonomy" id="240449"/>
    <lineage>
        <taxon>Eukaryota</taxon>
        <taxon>Viridiplantae</taxon>
        <taxon>Streptophyta</taxon>
        <taxon>Embryophyta</taxon>
        <taxon>Tracheophyta</taxon>
        <taxon>Spermatophyta</taxon>
        <taxon>Magnoliopsida</taxon>
        <taxon>Liliopsida</taxon>
        <taxon>Poales</taxon>
        <taxon>Poaceae</taxon>
        <taxon>PACMAD clade</taxon>
        <taxon>Panicoideae</taxon>
        <taxon>Panicodae</taxon>
        <taxon>Paniceae</taxon>
        <taxon>Melinidinae</taxon>
        <taxon>Urochloa</taxon>
    </lineage>
</organism>
<evidence type="ECO:0000313" key="2">
    <source>
        <dbReference type="Proteomes" id="UP001497457"/>
    </source>
</evidence>
<gene>
    <name evidence="1" type="ORF">URODEC1_LOCUS7987</name>
</gene>
<dbReference type="AlphaFoldDB" id="A0ABC8VY20"/>
<dbReference type="PANTHER" id="PTHR35161:SF17">
    <property type="entry name" value="FUNGAL-TYPE PROTEIN KINASE DOMAIN-CONTAINING PROTEIN"/>
    <property type="match status" value="1"/>
</dbReference>
<reference evidence="1 2" key="2">
    <citation type="submission" date="2024-10" db="EMBL/GenBank/DDBJ databases">
        <authorList>
            <person name="Ryan C."/>
        </authorList>
    </citation>
    <scope>NUCLEOTIDE SEQUENCE [LARGE SCALE GENOMIC DNA]</scope>
</reference>
<proteinExistence type="predicted"/>
<dbReference type="PANTHER" id="PTHR35161">
    <property type="entry name" value="OS02G0303100 PROTEIN"/>
    <property type="match status" value="1"/>
</dbReference>
<dbReference type="EMBL" id="OZ075121">
    <property type="protein sequence ID" value="CAL4898931.1"/>
    <property type="molecule type" value="Genomic_DNA"/>
</dbReference>
<accession>A0ABC8VY20</accession>
<protein>
    <submittedName>
        <fullName evidence="1">Uncharacterized protein</fullName>
    </submittedName>
</protein>
<keyword evidence="2" id="KW-1185">Reference proteome</keyword>
<reference evidence="2" key="1">
    <citation type="submission" date="2024-06" db="EMBL/GenBank/DDBJ databases">
        <authorList>
            <person name="Ryan C."/>
        </authorList>
    </citation>
    <scope>NUCLEOTIDE SEQUENCE [LARGE SCALE GENOMIC DNA]</scope>
</reference>
<evidence type="ECO:0000313" key="1">
    <source>
        <dbReference type="EMBL" id="CAL4898931.1"/>
    </source>
</evidence>
<sequence length="317" mass="36398">MGPISFSQYSHRGKRKRYISYDLYVDTRHKAVDTEDALKVDTFKAKDKFVRCASYGNMSWEYQLIGHLIVRVSYPILSEMGKRAILSLLKAVEEHIAAGLCFERFKWPDVLLTQDGQVLFNHVMTIQSSPNARKNTVEDTVSVVEYFTKPGKIPADLVHLLRLMDVQAKPGLYTIHSSLVPMSNRGWGFVQMFEKVRKLRAILLKLPYHSNWRAQVQQNLVLQETYQFVPGRYDSRPGNKTAVQEQLESASLFLDFLRNGTSHRAQRTLITLPSHFELIVFVLFPLLLPCLQEAIYDVLQDGLDFLQGVFKPLMLSS</sequence>
<dbReference type="Proteomes" id="UP001497457">
    <property type="component" value="Chromosome 11b"/>
</dbReference>
<name>A0ABC8VY20_9POAL</name>